<dbReference type="AlphaFoldDB" id="A0A0A8YMJ2"/>
<proteinExistence type="predicted"/>
<organism evidence="1">
    <name type="scientific">Arundo donax</name>
    <name type="common">Giant reed</name>
    <name type="synonym">Donax arundinaceus</name>
    <dbReference type="NCBI Taxonomy" id="35708"/>
    <lineage>
        <taxon>Eukaryota</taxon>
        <taxon>Viridiplantae</taxon>
        <taxon>Streptophyta</taxon>
        <taxon>Embryophyta</taxon>
        <taxon>Tracheophyta</taxon>
        <taxon>Spermatophyta</taxon>
        <taxon>Magnoliopsida</taxon>
        <taxon>Liliopsida</taxon>
        <taxon>Poales</taxon>
        <taxon>Poaceae</taxon>
        <taxon>PACMAD clade</taxon>
        <taxon>Arundinoideae</taxon>
        <taxon>Arundineae</taxon>
        <taxon>Arundo</taxon>
    </lineage>
</organism>
<reference evidence="1" key="1">
    <citation type="submission" date="2014-09" db="EMBL/GenBank/DDBJ databases">
        <authorList>
            <person name="Magalhaes I.L.F."/>
            <person name="Oliveira U."/>
            <person name="Santos F.R."/>
            <person name="Vidigal T.H.D.A."/>
            <person name="Brescovit A.D."/>
            <person name="Santos A.J."/>
        </authorList>
    </citation>
    <scope>NUCLEOTIDE SEQUENCE</scope>
    <source>
        <tissue evidence="1">Shoot tissue taken approximately 20 cm above the soil surface</tissue>
    </source>
</reference>
<reference evidence="1" key="2">
    <citation type="journal article" date="2015" name="Data Brief">
        <title>Shoot transcriptome of the giant reed, Arundo donax.</title>
        <authorList>
            <person name="Barrero R.A."/>
            <person name="Guerrero F.D."/>
            <person name="Moolhuijzen P."/>
            <person name="Goolsby J.A."/>
            <person name="Tidwell J."/>
            <person name="Bellgard S.E."/>
            <person name="Bellgard M.I."/>
        </authorList>
    </citation>
    <scope>NUCLEOTIDE SEQUENCE</scope>
    <source>
        <tissue evidence="1">Shoot tissue taken approximately 20 cm above the soil surface</tissue>
    </source>
</reference>
<dbReference type="EMBL" id="GBRH01271605">
    <property type="protein sequence ID" value="JAD26290.1"/>
    <property type="molecule type" value="Transcribed_RNA"/>
</dbReference>
<name>A0A0A8YMJ2_ARUDO</name>
<sequence>MSQKNQFKPPCLIWVCVLSLVYQFLPTTW</sequence>
<evidence type="ECO:0000313" key="1">
    <source>
        <dbReference type="EMBL" id="JAD26290.1"/>
    </source>
</evidence>
<protein>
    <submittedName>
        <fullName evidence="1">Uncharacterized protein</fullName>
    </submittedName>
</protein>
<accession>A0A0A8YMJ2</accession>